<feature type="domain" description="RING-type" evidence="17">
    <location>
        <begin position="7"/>
        <end position="44"/>
    </location>
</feature>
<reference evidence="20" key="1">
    <citation type="submission" date="2016-06" db="UniProtKB">
        <authorList>
            <consortium name="WormBaseParasite"/>
        </authorList>
    </citation>
    <scope>IDENTIFICATION</scope>
</reference>
<dbReference type="PANTHER" id="PTHR16047:SF7">
    <property type="entry name" value="E3 UBIQUITIN-PROTEIN LIGASE RFWD3"/>
    <property type="match status" value="1"/>
</dbReference>
<dbReference type="GO" id="GO:0016567">
    <property type="term" value="P:protein ubiquitination"/>
    <property type="evidence" value="ECO:0007669"/>
    <property type="project" value="InterPro"/>
</dbReference>
<evidence type="ECO:0000256" key="10">
    <source>
        <dbReference type="ARBA" id="ARBA00022771"/>
    </source>
</evidence>
<evidence type="ECO:0000313" key="19">
    <source>
        <dbReference type="Proteomes" id="UP000271098"/>
    </source>
</evidence>
<evidence type="ECO:0000256" key="13">
    <source>
        <dbReference type="ARBA" id="ARBA00023204"/>
    </source>
</evidence>
<sequence length="430" mass="48490">MRRRKILSSTASVVCLKCGHLFGQSCIERWIRRNTKNASCPQCKERARLTDIRRLYTSIVKALDTTELEHLKEANNEYKIENEYLRVENEYLKMELSKAEASKSASMLVTRAVQTPDVGHYLSLVMDCTVPLYMPQSSRSIDGNSKFFVITCKLPAEHLMPYGLKMLTHDGHEVAVIGIHEKRPRCCKFSPYDPDLVLSTGEDHMLCVTRFGNTATLVHREQLPFNGWSCCWLSANEVAVGLINGRVLKFNIMHPGKDPALDITSNNGIVPIISVHSSPTQSLLFVVSLKECVLYEGMQRYVLISNQGAISAFCYDEGSCHVMLTFAPGQYHSTVTHVLYKLVLNSQSKQLLHVCTYESDSSKLTCMTKSAFWFAPVGPLAVIYNEADSKLVSFDLLQPLPAMFLEWHNTVTFMEQEMSHNTAKFGPFHS</sequence>
<evidence type="ECO:0000256" key="11">
    <source>
        <dbReference type="ARBA" id="ARBA00022786"/>
    </source>
</evidence>
<dbReference type="EC" id="2.3.2.27" evidence="4"/>
<dbReference type="Proteomes" id="UP000271098">
    <property type="component" value="Unassembled WGS sequence"/>
</dbReference>
<dbReference type="Pfam" id="PF13639">
    <property type="entry name" value="zf-RING_2"/>
    <property type="match status" value="1"/>
</dbReference>
<dbReference type="GO" id="GO:0036297">
    <property type="term" value="P:interstrand cross-link repair"/>
    <property type="evidence" value="ECO:0007669"/>
    <property type="project" value="InterPro"/>
</dbReference>
<proteinExistence type="predicted"/>
<keyword evidence="13" id="KW-0234">DNA repair</keyword>
<dbReference type="InterPro" id="IPR015943">
    <property type="entry name" value="WD40/YVTN_repeat-like_dom_sf"/>
</dbReference>
<dbReference type="GO" id="GO:0016604">
    <property type="term" value="C:nuclear body"/>
    <property type="evidence" value="ECO:0007669"/>
    <property type="project" value="UniProtKB-SubCell"/>
</dbReference>
<keyword evidence="6" id="KW-0853">WD repeat</keyword>
<accession>A0A183E450</accession>
<evidence type="ECO:0000256" key="3">
    <source>
        <dbReference type="ARBA" id="ARBA00004906"/>
    </source>
</evidence>
<evidence type="ECO:0000256" key="16">
    <source>
        <dbReference type="PROSITE-ProRule" id="PRU00175"/>
    </source>
</evidence>
<comment type="subcellular location">
    <subcellularLocation>
        <location evidence="2">Cytoplasm</location>
    </subcellularLocation>
    <subcellularLocation>
        <location evidence="15">Nucleus</location>
        <location evidence="15">Nuclear body</location>
    </subcellularLocation>
</comment>
<evidence type="ECO:0000256" key="9">
    <source>
        <dbReference type="ARBA" id="ARBA00022763"/>
    </source>
</evidence>
<evidence type="ECO:0000313" key="20">
    <source>
        <dbReference type="WBParaSite" id="GPUH_0001576301-mRNA-1"/>
    </source>
</evidence>
<keyword evidence="8" id="KW-0677">Repeat</keyword>
<evidence type="ECO:0000256" key="6">
    <source>
        <dbReference type="ARBA" id="ARBA00022574"/>
    </source>
</evidence>
<dbReference type="PROSITE" id="PS50089">
    <property type="entry name" value="ZF_RING_2"/>
    <property type="match status" value="1"/>
</dbReference>
<dbReference type="PANTHER" id="PTHR16047">
    <property type="entry name" value="RFWD3 PROTEIN"/>
    <property type="match status" value="1"/>
</dbReference>
<keyword evidence="9" id="KW-0227">DNA damage</keyword>
<protein>
    <recommendedName>
        <fullName evidence="4">RING-type E3 ubiquitin transferase</fullName>
        <ecNumber evidence="4">2.3.2.27</ecNumber>
    </recommendedName>
</protein>
<dbReference type="Gene3D" id="3.30.40.10">
    <property type="entry name" value="Zinc/RING finger domain, C3HC4 (zinc finger)"/>
    <property type="match status" value="1"/>
</dbReference>
<gene>
    <name evidence="18" type="ORF">GPUH_LOCUS15741</name>
</gene>
<evidence type="ECO:0000313" key="18">
    <source>
        <dbReference type="EMBL" id="VDN26582.1"/>
    </source>
</evidence>
<evidence type="ECO:0000256" key="5">
    <source>
        <dbReference type="ARBA" id="ARBA00022490"/>
    </source>
</evidence>
<dbReference type="EMBL" id="UYRT01082861">
    <property type="protein sequence ID" value="VDN26582.1"/>
    <property type="molecule type" value="Genomic_DNA"/>
</dbReference>
<keyword evidence="11" id="KW-0833">Ubl conjugation pathway</keyword>
<comment type="pathway">
    <text evidence="3">Protein modification; protein ubiquitination.</text>
</comment>
<dbReference type="InterPro" id="IPR013083">
    <property type="entry name" value="Znf_RING/FYVE/PHD"/>
</dbReference>
<evidence type="ECO:0000256" key="14">
    <source>
        <dbReference type="ARBA" id="ARBA00023242"/>
    </source>
</evidence>
<organism evidence="20">
    <name type="scientific">Gongylonema pulchrum</name>
    <dbReference type="NCBI Taxonomy" id="637853"/>
    <lineage>
        <taxon>Eukaryota</taxon>
        <taxon>Metazoa</taxon>
        <taxon>Ecdysozoa</taxon>
        <taxon>Nematoda</taxon>
        <taxon>Chromadorea</taxon>
        <taxon>Rhabditida</taxon>
        <taxon>Spirurina</taxon>
        <taxon>Spiruromorpha</taxon>
        <taxon>Spiruroidea</taxon>
        <taxon>Gongylonematidae</taxon>
        <taxon>Gongylonema</taxon>
    </lineage>
</organism>
<evidence type="ECO:0000256" key="12">
    <source>
        <dbReference type="ARBA" id="ARBA00022833"/>
    </source>
</evidence>
<evidence type="ECO:0000256" key="15">
    <source>
        <dbReference type="ARBA" id="ARBA00034306"/>
    </source>
</evidence>
<dbReference type="InterPro" id="IPR056527">
    <property type="entry name" value="WD40_RFWD3"/>
</dbReference>
<evidence type="ECO:0000256" key="2">
    <source>
        <dbReference type="ARBA" id="ARBA00004496"/>
    </source>
</evidence>
<evidence type="ECO:0000259" key="17">
    <source>
        <dbReference type="PROSITE" id="PS50089"/>
    </source>
</evidence>
<evidence type="ECO:0000256" key="1">
    <source>
        <dbReference type="ARBA" id="ARBA00000900"/>
    </source>
</evidence>
<evidence type="ECO:0000256" key="4">
    <source>
        <dbReference type="ARBA" id="ARBA00012483"/>
    </source>
</evidence>
<evidence type="ECO:0000256" key="8">
    <source>
        <dbReference type="ARBA" id="ARBA00022737"/>
    </source>
</evidence>
<name>A0A183E450_9BILA</name>
<dbReference type="SUPFAM" id="SSF50978">
    <property type="entry name" value="WD40 repeat-like"/>
    <property type="match status" value="1"/>
</dbReference>
<keyword evidence="10 16" id="KW-0863">Zinc-finger</keyword>
<dbReference type="SUPFAM" id="SSF57850">
    <property type="entry name" value="RING/U-box"/>
    <property type="match status" value="1"/>
</dbReference>
<comment type="catalytic activity">
    <reaction evidence="1">
        <text>S-ubiquitinyl-[E2 ubiquitin-conjugating enzyme]-L-cysteine + [acceptor protein]-L-lysine = [E2 ubiquitin-conjugating enzyme]-L-cysteine + N(6)-ubiquitinyl-[acceptor protein]-L-lysine.</text>
        <dbReference type="EC" id="2.3.2.27"/>
    </reaction>
</comment>
<dbReference type="WBParaSite" id="GPUH_0001576301-mRNA-1">
    <property type="protein sequence ID" value="GPUH_0001576301-mRNA-1"/>
    <property type="gene ID" value="GPUH_0001576301"/>
</dbReference>
<dbReference type="InterPro" id="IPR001841">
    <property type="entry name" value="Znf_RING"/>
</dbReference>
<dbReference type="Pfam" id="PF23419">
    <property type="entry name" value="WD40_RFWD3"/>
    <property type="match status" value="1"/>
</dbReference>
<dbReference type="InterPro" id="IPR037381">
    <property type="entry name" value="RFWD3"/>
</dbReference>
<reference evidence="18 19" key="2">
    <citation type="submission" date="2018-11" db="EMBL/GenBank/DDBJ databases">
        <authorList>
            <consortium name="Pathogen Informatics"/>
        </authorList>
    </citation>
    <scope>NUCLEOTIDE SEQUENCE [LARGE SCALE GENOMIC DNA]</scope>
</reference>
<dbReference type="OrthoDB" id="5600418at2759"/>
<dbReference type="GO" id="GO:0005737">
    <property type="term" value="C:cytoplasm"/>
    <property type="evidence" value="ECO:0007669"/>
    <property type="project" value="UniProtKB-SubCell"/>
</dbReference>
<dbReference type="GO" id="GO:0008270">
    <property type="term" value="F:zinc ion binding"/>
    <property type="evidence" value="ECO:0007669"/>
    <property type="project" value="UniProtKB-KW"/>
</dbReference>
<keyword evidence="7" id="KW-0808">Transferase</keyword>
<evidence type="ECO:0000256" key="7">
    <source>
        <dbReference type="ARBA" id="ARBA00022679"/>
    </source>
</evidence>
<keyword evidence="5" id="KW-0963">Cytoplasm</keyword>
<dbReference type="Gene3D" id="2.130.10.10">
    <property type="entry name" value="YVTN repeat-like/Quinoprotein amine dehydrogenase"/>
    <property type="match status" value="1"/>
</dbReference>
<keyword evidence="12" id="KW-0862">Zinc</keyword>
<keyword evidence="14" id="KW-0539">Nucleus</keyword>
<keyword evidence="19" id="KW-1185">Reference proteome</keyword>
<dbReference type="GO" id="GO:0061630">
    <property type="term" value="F:ubiquitin protein ligase activity"/>
    <property type="evidence" value="ECO:0007669"/>
    <property type="project" value="UniProtKB-EC"/>
</dbReference>
<keyword evidence="10 16" id="KW-0479">Metal-binding</keyword>
<dbReference type="InterPro" id="IPR036322">
    <property type="entry name" value="WD40_repeat_dom_sf"/>
</dbReference>
<dbReference type="AlphaFoldDB" id="A0A183E450"/>